<dbReference type="OrthoDB" id="4627516at2"/>
<evidence type="ECO:0008006" key="4">
    <source>
        <dbReference type="Google" id="ProtNLM"/>
    </source>
</evidence>
<feature type="transmembrane region" description="Helical" evidence="1">
    <location>
        <begin position="84"/>
        <end position="103"/>
    </location>
</feature>
<gene>
    <name evidence="2" type="ORF">A5760_21005</name>
</gene>
<comment type="caution">
    <text evidence="2">The sequence shown here is derived from an EMBL/GenBank/DDBJ whole genome shotgun (WGS) entry which is preliminary data.</text>
</comment>
<protein>
    <recommendedName>
        <fullName evidence="4">GAP family protein</fullName>
    </recommendedName>
</protein>
<keyword evidence="1" id="KW-0812">Transmembrane</keyword>
<evidence type="ECO:0000313" key="2">
    <source>
        <dbReference type="EMBL" id="OBB79216.1"/>
    </source>
</evidence>
<keyword evidence="1" id="KW-1133">Transmembrane helix</keyword>
<reference evidence="2 3" key="1">
    <citation type="submission" date="2016-06" db="EMBL/GenBank/DDBJ databases">
        <authorList>
            <person name="Kjaerup R.B."/>
            <person name="Dalgaard T.S."/>
            <person name="Juul-Madsen H.R."/>
        </authorList>
    </citation>
    <scope>NUCLEOTIDE SEQUENCE [LARGE SCALE GENOMIC DNA]</scope>
    <source>
        <strain evidence="2 3">852002-51834_SCH5396731</strain>
    </source>
</reference>
<feature type="transmembrane region" description="Helical" evidence="1">
    <location>
        <begin position="165"/>
        <end position="188"/>
    </location>
</feature>
<name>A0A1A0V7L7_9MYCO</name>
<dbReference type="Pfam" id="PF11139">
    <property type="entry name" value="SfLAP"/>
    <property type="match status" value="1"/>
</dbReference>
<feature type="transmembrane region" description="Helical" evidence="1">
    <location>
        <begin position="240"/>
        <end position="258"/>
    </location>
</feature>
<organism evidence="2 3">
    <name type="scientific">Mycobacterium colombiense</name>
    <dbReference type="NCBI Taxonomy" id="339268"/>
    <lineage>
        <taxon>Bacteria</taxon>
        <taxon>Bacillati</taxon>
        <taxon>Actinomycetota</taxon>
        <taxon>Actinomycetes</taxon>
        <taxon>Mycobacteriales</taxon>
        <taxon>Mycobacteriaceae</taxon>
        <taxon>Mycobacterium</taxon>
        <taxon>Mycobacterium avium complex (MAC)</taxon>
    </lineage>
</organism>
<sequence length="264" mass="28092">MWGSVLGLGILAALNPVRLGLALLMISRPRPGPSLLAYWLGGLTVCIPELLIPLMLLNFTPVFGHVAHGSASPSTSSTLGKIQIGLGVVGLSIAAVMTVRFLTRPRTPQPVPGDDRSRELSMVSGAPIAMPRLLTRVPDESTENPSPFRRLLGRIHHAWDSGSSWVAWVIGIISVPVDGVLFIVAIIAASGASITAQASASVAFIILMYAVVEVILVGYVVTPAKTQSLLLVLHDWVRTYHRQILVALFTVVGVSQLAQGLHIL</sequence>
<proteinExistence type="predicted"/>
<evidence type="ECO:0000313" key="3">
    <source>
        <dbReference type="Proteomes" id="UP000091914"/>
    </source>
</evidence>
<accession>A0A1A0V7L7</accession>
<evidence type="ECO:0000256" key="1">
    <source>
        <dbReference type="SAM" id="Phobius"/>
    </source>
</evidence>
<feature type="transmembrane region" description="Helical" evidence="1">
    <location>
        <begin position="200"/>
        <end position="220"/>
    </location>
</feature>
<dbReference type="RefSeq" id="WP_064885444.1">
    <property type="nucleotide sequence ID" value="NZ_LZSX01000098.1"/>
</dbReference>
<dbReference type="EMBL" id="LZSX01000098">
    <property type="protein sequence ID" value="OBB79216.1"/>
    <property type="molecule type" value="Genomic_DNA"/>
</dbReference>
<dbReference type="InterPro" id="IPR021315">
    <property type="entry name" value="Gap/Sap"/>
</dbReference>
<keyword evidence="1" id="KW-0472">Membrane</keyword>
<dbReference type="Proteomes" id="UP000091914">
    <property type="component" value="Unassembled WGS sequence"/>
</dbReference>
<dbReference type="AlphaFoldDB" id="A0A1A0V7L7"/>
<feature type="transmembrane region" description="Helical" evidence="1">
    <location>
        <begin position="38"/>
        <end position="63"/>
    </location>
</feature>